<dbReference type="Pfam" id="PF13640">
    <property type="entry name" value="2OG-FeII_Oxy_3"/>
    <property type="match status" value="1"/>
</dbReference>
<evidence type="ECO:0000256" key="6">
    <source>
        <dbReference type="ARBA" id="ARBA00023004"/>
    </source>
</evidence>
<protein>
    <submittedName>
        <fullName evidence="8">Putative 2-oxoglutarate/Fe(II)-dependent dioxygenase YbiX</fullName>
    </submittedName>
</protein>
<keyword evidence="4 8" id="KW-0223">Dioxygenase</keyword>
<evidence type="ECO:0000256" key="1">
    <source>
        <dbReference type="ARBA" id="ARBA00001961"/>
    </source>
</evidence>
<evidence type="ECO:0000313" key="8">
    <source>
        <dbReference type="EMBL" id="PXX43789.1"/>
    </source>
</evidence>
<dbReference type="RefSeq" id="WP_110255078.1">
    <property type="nucleotide sequence ID" value="NZ_QJKB01000003.1"/>
</dbReference>
<dbReference type="SMART" id="SM00702">
    <property type="entry name" value="P4Hc"/>
    <property type="match status" value="1"/>
</dbReference>
<keyword evidence="2" id="KW-0479">Metal-binding</keyword>
<keyword evidence="6" id="KW-0408">Iron</keyword>
<dbReference type="Proteomes" id="UP000247792">
    <property type="component" value="Unassembled WGS sequence"/>
</dbReference>
<gene>
    <name evidence="8" type="ORF">DFR42_10357</name>
</gene>
<reference evidence="8 9" key="1">
    <citation type="submission" date="2018-05" db="EMBL/GenBank/DDBJ databases">
        <title>Genomic Encyclopedia of Type Strains, Phase IV (KMG-IV): sequencing the most valuable type-strain genomes for metagenomic binning, comparative biology and taxonomic classification.</title>
        <authorList>
            <person name="Goeker M."/>
        </authorList>
    </citation>
    <scope>NUCLEOTIDE SEQUENCE [LARGE SCALE GENOMIC DNA]</scope>
    <source>
        <strain evidence="8 9">DSM 19792</strain>
    </source>
</reference>
<dbReference type="GO" id="GO:0004656">
    <property type="term" value="F:procollagen-proline 4-dioxygenase activity"/>
    <property type="evidence" value="ECO:0007669"/>
    <property type="project" value="TreeGrafter"/>
</dbReference>
<evidence type="ECO:0000256" key="4">
    <source>
        <dbReference type="ARBA" id="ARBA00022964"/>
    </source>
</evidence>
<organism evidence="8 9">
    <name type="scientific">Undibacterium pigrum</name>
    <dbReference type="NCBI Taxonomy" id="401470"/>
    <lineage>
        <taxon>Bacteria</taxon>
        <taxon>Pseudomonadati</taxon>
        <taxon>Pseudomonadota</taxon>
        <taxon>Betaproteobacteria</taxon>
        <taxon>Burkholderiales</taxon>
        <taxon>Oxalobacteraceae</taxon>
        <taxon>Undibacterium</taxon>
    </lineage>
</organism>
<feature type="domain" description="Fe2OG dioxygenase" evidence="7">
    <location>
        <begin position="87"/>
        <end position="178"/>
    </location>
</feature>
<evidence type="ECO:0000256" key="5">
    <source>
        <dbReference type="ARBA" id="ARBA00023002"/>
    </source>
</evidence>
<dbReference type="SUPFAM" id="SSF51197">
    <property type="entry name" value="Clavaminate synthase-like"/>
    <property type="match status" value="1"/>
</dbReference>
<dbReference type="EMBL" id="QJKB01000003">
    <property type="protein sequence ID" value="PXX43789.1"/>
    <property type="molecule type" value="Genomic_DNA"/>
</dbReference>
<keyword evidence="3" id="KW-0847">Vitamin C</keyword>
<dbReference type="Gene3D" id="2.60.120.620">
    <property type="entry name" value="q2cbj1_9rhob like domain"/>
    <property type="match status" value="1"/>
</dbReference>
<evidence type="ECO:0000259" key="7">
    <source>
        <dbReference type="PROSITE" id="PS51471"/>
    </source>
</evidence>
<dbReference type="InterPro" id="IPR006620">
    <property type="entry name" value="Pro_4_hyd_alph"/>
</dbReference>
<accession>A0A318J904</accession>
<evidence type="ECO:0000256" key="3">
    <source>
        <dbReference type="ARBA" id="ARBA00022896"/>
    </source>
</evidence>
<proteinExistence type="predicted"/>
<dbReference type="PROSITE" id="PS51471">
    <property type="entry name" value="FE2OG_OXY"/>
    <property type="match status" value="1"/>
</dbReference>
<dbReference type="PANTHER" id="PTHR10869:SF241">
    <property type="entry name" value="FE2OG DIOXYGENASE DOMAIN-CONTAINING PROTEIN"/>
    <property type="match status" value="1"/>
</dbReference>
<comment type="cofactor">
    <cofactor evidence="1">
        <name>L-ascorbate</name>
        <dbReference type="ChEBI" id="CHEBI:38290"/>
    </cofactor>
</comment>
<evidence type="ECO:0000313" key="9">
    <source>
        <dbReference type="Proteomes" id="UP000247792"/>
    </source>
</evidence>
<keyword evidence="9" id="KW-1185">Reference proteome</keyword>
<dbReference type="GO" id="GO:0005506">
    <property type="term" value="F:iron ion binding"/>
    <property type="evidence" value="ECO:0007669"/>
    <property type="project" value="InterPro"/>
</dbReference>
<dbReference type="InterPro" id="IPR005123">
    <property type="entry name" value="Oxoglu/Fe-dep_dioxygenase_dom"/>
</dbReference>
<keyword evidence="5" id="KW-0560">Oxidoreductase</keyword>
<dbReference type="AlphaFoldDB" id="A0A318J904"/>
<dbReference type="InterPro" id="IPR045054">
    <property type="entry name" value="P4HA-like"/>
</dbReference>
<evidence type="ECO:0000256" key="2">
    <source>
        <dbReference type="ARBA" id="ARBA00022723"/>
    </source>
</evidence>
<name>A0A318J904_9BURK</name>
<dbReference type="OrthoDB" id="269774at2"/>
<dbReference type="InterPro" id="IPR044862">
    <property type="entry name" value="Pro_4_hyd_alph_FE2OG_OXY"/>
</dbReference>
<dbReference type="GO" id="GO:0031418">
    <property type="term" value="F:L-ascorbic acid binding"/>
    <property type="evidence" value="ECO:0007669"/>
    <property type="project" value="UniProtKB-KW"/>
</dbReference>
<comment type="caution">
    <text evidence="8">The sequence shown here is derived from an EMBL/GenBank/DDBJ whole genome shotgun (WGS) entry which is preliminary data.</text>
</comment>
<sequence>MELNNYGAGVFGIKNFITEEECERMIFTSEQMGYEEAMVQTGTGMCMFKEIRNNDRIIFDDKALAAAIFERAKLFLPAELKEWRLLGLNERFRFYRYEPGQYFKWHKDGNYARTEDEVSFLTLLIYLNGDYTGGSTSFRWETIQPEKGMALVFPHMMLHQGAPVESGVKYVLRTDVMYKNIANSQ</sequence>
<dbReference type="PANTHER" id="PTHR10869">
    <property type="entry name" value="PROLYL 4-HYDROXYLASE ALPHA SUBUNIT"/>
    <property type="match status" value="1"/>
</dbReference>